<name>A0A061QRK7_9CHLO</name>
<reference evidence="2" key="1">
    <citation type="submission" date="2014-05" db="EMBL/GenBank/DDBJ databases">
        <title>The transcriptome of the halophilic microalga Tetraselmis sp. GSL018 isolated from the Great Salt Lake, Utah.</title>
        <authorList>
            <person name="Jinkerson R.E."/>
            <person name="D'Adamo S."/>
            <person name="Posewitz M.C."/>
        </authorList>
    </citation>
    <scope>NUCLEOTIDE SEQUENCE</scope>
    <source>
        <strain evidence="2">GSL018</strain>
    </source>
</reference>
<proteinExistence type="predicted"/>
<feature type="domain" description="XPG N-terminal" evidence="1">
    <location>
        <begin position="1"/>
        <end position="55"/>
    </location>
</feature>
<dbReference type="Pfam" id="PF00752">
    <property type="entry name" value="XPG_N"/>
    <property type="match status" value="1"/>
</dbReference>
<evidence type="ECO:0000313" key="2">
    <source>
        <dbReference type="EMBL" id="JAC60991.1"/>
    </source>
</evidence>
<dbReference type="Gene3D" id="3.40.50.1010">
    <property type="entry name" value="5'-nuclease"/>
    <property type="match status" value="1"/>
</dbReference>
<dbReference type="AlphaFoldDB" id="A0A061QRK7"/>
<accession>A0A061QRK7</accession>
<organism evidence="2">
    <name type="scientific">Tetraselmis sp. GSL018</name>
    <dbReference type="NCBI Taxonomy" id="582737"/>
    <lineage>
        <taxon>Eukaryota</taxon>
        <taxon>Viridiplantae</taxon>
        <taxon>Chlorophyta</taxon>
        <taxon>core chlorophytes</taxon>
        <taxon>Chlorodendrophyceae</taxon>
        <taxon>Chlorodendrales</taxon>
        <taxon>Chlorodendraceae</taxon>
        <taxon>Tetraselmis</taxon>
    </lineage>
</organism>
<protein>
    <recommendedName>
        <fullName evidence="1">XPG N-terminal domain-containing protein</fullName>
    </recommendedName>
</protein>
<dbReference type="InterPro" id="IPR029060">
    <property type="entry name" value="PIN-like_dom_sf"/>
</dbReference>
<gene>
    <name evidence="2" type="ORF">TSPGSL018_27472</name>
</gene>
<sequence>MGIQGMHQAIKPYARRVHVSEFAGHRVGCDGFAWLHRGAVAYAQELYTKTEGQRWWELR</sequence>
<dbReference type="InterPro" id="IPR006085">
    <property type="entry name" value="XPG_DNA_repair_N"/>
</dbReference>
<feature type="non-terminal residue" evidence="2">
    <location>
        <position position="59"/>
    </location>
</feature>
<dbReference type="GO" id="GO:0004518">
    <property type="term" value="F:nuclease activity"/>
    <property type="evidence" value="ECO:0007669"/>
    <property type="project" value="InterPro"/>
</dbReference>
<dbReference type="SUPFAM" id="SSF88723">
    <property type="entry name" value="PIN domain-like"/>
    <property type="match status" value="1"/>
</dbReference>
<dbReference type="EMBL" id="GBEZ01026194">
    <property type="protein sequence ID" value="JAC60991.1"/>
    <property type="molecule type" value="Transcribed_RNA"/>
</dbReference>
<evidence type="ECO:0000259" key="1">
    <source>
        <dbReference type="Pfam" id="PF00752"/>
    </source>
</evidence>